<protein>
    <recommendedName>
        <fullName evidence="2">BSD domain-containing protein</fullName>
    </recommendedName>
</protein>
<dbReference type="EMBL" id="GL433835">
    <property type="protein sequence ID" value="EFN60126.1"/>
    <property type="molecule type" value="Genomic_DNA"/>
</dbReference>
<dbReference type="Proteomes" id="UP000008141">
    <property type="component" value="Unassembled WGS sequence"/>
</dbReference>
<feature type="compositionally biased region" description="Low complexity" evidence="1">
    <location>
        <begin position="317"/>
        <end position="327"/>
    </location>
</feature>
<dbReference type="AlphaFoldDB" id="E1Z380"/>
<dbReference type="SMART" id="SM00751">
    <property type="entry name" value="BSD"/>
    <property type="match status" value="1"/>
</dbReference>
<accession>E1Z380</accession>
<dbReference type="InterPro" id="IPR005607">
    <property type="entry name" value="BSD_dom"/>
</dbReference>
<organism evidence="4">
    <name type="scientific">Chlorella variabilis</name>
    <name type="common">Green alga</name>
    <dbReference type="NCBI Taxonomy" id="554065"/>
    <lineage>
        <taxon>Eukaryota</taxon>
        <taxon>Viridiplantae</taxon>
        <taxon>Chlorophyta</taxon>
        <taxon>core chlorophytes</taxon>
        <taxon>Trebouxiophyceae</taxon>
        <taxon>Chlorellales</taxon>
        <taxon>Chlorellaceae</taxon>
        <taxon>Chlorella clade</taxon>
        <taxon>Chlorella</taxon>
    </lineage>
</organism>
<sequence>MDFWKNVQAAAEKAATAAKDLGKKGLEVVEASAEEASKKLNLNLHDKVGAGPPKQVPPSPAELDAFGITPDFAEFVRTINYSTFRDFPAEHLLPASEGSATGGPDVASSSGAFELNAWQVRHATLVVLALKEVNELRFVLCPKYMTDEHFWHVYFTLARKYLPEKAFSWTATDVLPSFEPTDQPQDDPFSLSGLGNQLMRLGSQLQSATSAARPAGLELTSFSTGTSSSGAMQPVLGAGAAGKAASASAAAAKPAPASGMLEEDPDLEAYLQVAINTSQPGSQEGEEGSGYDVAVDGEEEDLDLDSYINELTEEVEAAAAAENNAADDGGGDAKKD</sequence>
<dbReference type="eggNOG" id="ENOG502QR86">
    <property type="taxonomic scope" value="Eukaryota"/>
</dbReference>
<dbReference type="InParanoid" id="E1Z380"/>
<dbReference type="OMA" id="AFELNAW"/>
<keyword evidence="4" id="KW-1185">Reference proteome</keyword>
<evidence type="ECO:0000256" key="1">
    <source>
        <dbReference type="SAM" id="MobiDB-lite"/>
    </source>
</evidence>
<dbReference type="Pfam" id="PF03909">
    <property type="entry name" value="BSD"/>
    <property type="match status" value="1"/>
</dbReference>
<dbReference type="PANTHER" id="PTHR31923:SF1">
    <property type="entry name" value="BSD DOMAIN-CONTAINING PROTEIN"/>
    <property type="match status" value="1"/>
</dbReference>
<evidence type="ECO:0000313" key="3">
    <source>
        <dbReference type="EMBL" id="EFN60126.1"/>
    </source>
</evidence>
<evidence type="ECO:0000313" key="4">
    <source>
        <dbReference type="Proteomes" id="UP000008141"/>
    </source>
</evidence>
<gene>
    <name evidence="3" type="ORF">CHLNCDRAFT_133492</name>
</gene>
<dbReference type="Gene3D" id="1.10.3970.10">
    <property type="entry name" value="BSD domain"/>
    <property type="match status" value="1"/>
</dbReference>
<dbReference type="PROSITE" id="PS50858">
    <property type="entry name" value="BSD"/>
    <property type="match status" value="1"/>
</dbReference>
<dbReference type="RefSeq" id="XP_005852228.1">
    <property type="nucleotide sequence ID" value="XM_005852166.1"/>
</dbReference>
<dbReference type="GeneID" id="17359535"/>
<feature type="region of interest" description="Disordered" evidence="1">
    <location>
        <begin position="315"/>
        <end position="336"/>
    </location>
</feature>
<dbReference type="PANTHER" id="PTHR31923">
    <property type="entry name" value="BSD DOMAIN-CONTAINING PROTEIN"/>
    <property type="match status" value="1"/>
</dbReference>
<name>E1Z380_CHLVA</name>
<feature type="domain" description="BSD" evidence="2">
    <location>
        <begin position="130"/>
        <end position="162"/>
    </location>
</feature>
<proteinExistence type="predicted"/>
<dbReference type="InterPro" id="IPR035925">
    <property type="entry name" value="BSD_dom_sf"/>
</dbReference>
<dbReference type="SUPFAM" id="SSF140383">
    <property type="entry name" value="BSD domain-like"/>
    <property type="match status" value="1"/>
</dbReference>
<dbReference type="OrthoDB" id="47923at2759"/>
<dbReference type="KEGG" id="cvr:CHLNCDRAFT_133492"/>
<reference evidence="3 4" key="1">
    <citation type="journal article" date="2010" name="Plant Cell">
        <title>The Chlorella variabilis NC64A genome reveals adaptation to photosymbiosis, coevolution with viruses, and cryptic sex.</title>
        <authorList>
            <person name="Blanc G."/>
            <person name="Duncan G."/>
            <person name="Agarkova I."/>
            <person name="Borodovsky M."/>
            <person name="Gurnon J."/>
            <person name="Kuo A."/>
            <person name="Lindquist E."/>
            <person name="Lucas S."/>
            <person name="Pangilinan J."/>
            <person name="Polle J."/>
            <person name="Salamov A."/>
            <person name="Terry A."/>
            <person name="Yamada T."/>
            <person name="Dunigan D.D."/>
            <person name="Grigoriev I.V."/>
            <person name="Claverie J.M."/>
            <person name="Van Etten J.L."/>
        </authorList>
    </citation>
    <scope>NUCLEOTIDE SEQUENCE [LARGE SCALE GENOMIC DNA]</scope>
    <source>
        <strain evidence="3 4">NC64A</strain>
    </source>
</reference>
<evidence type="ECO:0000259" key="2">
    <source>
        <dbReference type="PROSITE" id="PS50858"/>
    </source>
</evidence>